<dbReference type="PANTHER" id="PTHR33730">
    <property type="entry name" value="OS05G0542732 PROTEIN-RELATED"/>
    <property type="match status" value="1"/>
</dbReference>
<feature type="compositionally biased region" description="Basic and acidic residues" evidence="1">
    <location>
        <begin position="57"/>
        <end position="67"/>
    </location>
</feature>
<dbReference type="Pfam" id="PF15697">
    <property type="entry name" value="DUF4666"/>
    <property type="match status" value="1"/>
</dbReference>
<feature type="region of interest" description="Disordered" evidence="1">
    <location>
        <begin position="1"/>
        <end position="81"/>
    </location>
</feature>
<gene>
    <name evidence="2" type="ORF">RIF29_18901</name>
</gene>
<sequence>MYTLQRSSSSFRRQGSSGRIWNDRILQEPKANNGNSSSSMRKNIMINNGENVSQMERNNRGRLHDNEVDPSSHSLNSPPHKVHRGFFSSMFGRCVSSPTVD</sequence>
<dbReference type="Proteomes" id="UP001372338">
    <property type="component" value="Unassembled WGS sequence"/>
</dbReference>
<comment type="caution">
    <text evidence="2">The sequence shown here is derived from an EMBL/GenBank/DDBJ whole genome shotgun (WGS) entry which is preliminary data.</text>
</comment>
<protein>
    <submittedName>
        <fullName evidence="2">Uncharacterized protein</fullName>
    </submittedName>
</protein>
<dbReference type="PANTHER" id="PTHR33730:SF36">
    <property type="entry name" value="PLANT_PROTEIN"/>
    <property type="match status" value="1"/>
</dbReference>
<reference evidence="2 3" key="1">
    <citation type="submission" date="2024-01" db="EMBL/GenBank/DDBJ databases">
        <title>The genomes of 5 underutilized Papilionoideae crops provide insights into root nodulation and disease resistanc.</title>
        <authorList>
            <person name="Yuan L."/>
        </authorList>
    </citation>
    <scope>NUCLEOTIDE SEQUENCE [LARGE SCALE GENOMIC DNA]</scope>
    <source>
        <strain evidence="2">ZHUSHIDOU_FW_LH</strain>
        <tissue evidence="2">Leaf</tissue>
    </source>
</reference>
<evidence type="ECO:0000313" key="3">
    <source>
        <dbReference type="Proteomes" id="UP001372338"/>
    </source>
</evidence>
<name>A0AAN9I5Z7_CROPI</name>
<dbReference type="EMBL" id="JAYWIO010000004">
    <property type="protein sequence ID" value="KAK7266259.1"/>
    <property type="molecule type" value="Genomic_DNA"/>
</dbReference>
<dbReference type="InterPro" id="IPR031421">
    <property type="entry name" value="DUF4666"/>
</dbReference>
<evidence type="ECO:0000256" key="1">
    <source>
        <dbReference type="SAM" id="MobiDB-lite"/>
    </source>
</evidence>
<keyword evidence="3" id="KW-1185">Reference proteome</keyword>
<organism evidence="2 3">
    <name type="scientific">Crotalaria pallida</name>
    <name type="common">Smooth rattlebox</name>
    <name type="synonym">Crotalaria striata</name>
    <dbReference type="NCBI Taxonomy" id="3830"/>
    <lineage>
        <taxon>Eukaryota</taxon>
        <taxon>Viridiplantae</taxon>
        <taxon>Streptophyta</taxon>
        <taxon>Embryophyta</taxon>
        <taxon>Tracheophyta</taxon>
        <taxon>Spermatophyta</taxon>
        <taxon>Magnoliopsida</taxon>
        <taxon>eudicotyledons</taxon>
        <taxon>Gunneridae</taxon>
        <taxon>Pentapetalae</taxon>
        <taxon>rosids</taxon>
        <taxon>fabids</taxon>
        <taxon>Fabales</taxon>
        <taxon>Fabaceae</taxon>
        <taxon>Papilionoideae</taxon>
        <taxon>50 kb inversion clade</taxon>
        <taxon>genistoids sensu lato</taxon>
        <taxon>core genistoids</taxon>
        <taxon>Crotalarieae</taxon>
        <taxon>Crotalaria</taxon>
    </lineage>
</organism>
<proteinExistence type="predicted"/>
<accession>A0AAN9I5Z7</accession>
<feature type="compositionally biased region" description="Low complexity" evidence="1">
    <location>
        <begin position="1"/>
        <end position="19"/>
    </location>
</feature>
<evidence type="ECO:0000313" key="2">
    <source>
        <dbReference type="EMBL" id="KAK7266259.1"/>
    </source>
</evidence>
<dbReference type="AlphaFoldDB" id="A0AAN9I5Z7"/>
<feature type="compositionally biased region" description="Polar residues" evidence="1">
    <location>
        <begin position="30"/>
        <end position="56"/>
    </location>
</feature>